<evidence type="ECO:0000256" key="2">
    <source>
        <dbReference type="PROSITE-ProRule" id="PRU00335"/>
    </source>
</evidence>
<dbReference type="InterPro" id="IPR009057">
    <property type="entry name" value="Homeodomain-like_sf"/>
</dbReference>
<dbReference type="HOGENOM" id="CLU_099040_0_0_5"/>
<dbReference type="GO" id="GO:0003700">
    <property type="term" value="F:DNA-binding transcription factor activity"/>
    <property type="evidence" value="ECO:0007669"/>
    <property type="project" value="TreeGrafter"/>
</dbReference>
<name>B0T6N9_CAUSK</name>
<dbReference type="InterPro" id="IPR001647">
    <property type="entry name" value="HTH_TetR"/>
</dbReference>
<organism evidence="4">
    <name type="scientific">Caulobacter sp. (strain K31)</name>
    <dbReference type="NCBI Taxonomy" id="366602"/>
    <lineage>
        <taxon>Bacteria</taxon>
        <taxon>Pseudomonadati</taxon>
        <taxon>Pseudomonadota</taxon>
        <taxon>Alphaproteobacteria</taxon>
        <taxon>Caulobacterales</taxon>
        <taxon>Caulobacteraceae</taxon>
        <taxon>Caulobacter</taxon>
    </lineage>
</organism>
<feature type="DNA-binding region" description="H-T-H motif" evidence="2">
    <location>
        <begin position="41"/>
        <end position="60"/>
    </location>
</feature>
<dbReference type="GO" id="GO:0000976">
    <property type="term" value="F:transcription cis-regulatory region binding"/>
    <property type="evidence" value="ECO:0007669"/>
    <property type="project" value="TreeGrafter"/>
</dbReference>
<dbReference type="OrthoDB" id="9787680at2"/>
<evidence type="ECO:0000256" key="1">
    <source>
        <dbReference type="ARBA" id="ARBA00023125"/>
    </source>
</evidence>
<reference evidence="4" key="1">
    <citation type="submission" date="2008-01" db="EMBL/GenBank/DDBJ databases">
        <title>Complete sequence of chromosome of Caulobacter sp. K31.</title>
        <authorList>
            <consortium name="US DOE Joint Genome Institute"/>
            <person name="Copeland A."/>
            <person name="Lucas S."/>
            <person name="Lapidus A."/>
            <person name="Barry K."/>
            <person name="Glavina del Rio T."/>
            <person name="Dalin E."/>
            <person name="Tice H."/>
            <person name="Pitluck S."/>
            <person name="Bruce D."/>
            <person name="Goodwin L."/>
            <person name="Thompson L.S."/>
            <person name="Brettin T."/>
            <person name="Detter J.C."/>
            <person name="Han C."/>
            <person name="Schmutz J."/>
            <person name="Larimer F."/>
            <person name="Land M."/>
            <person name="Hauser L."/>
            <person name="Kyrpides N."/>
            <person name="Kim E."/>
            <person name="Stephens C."/>
            <person name="Richardson P."/>
        </authorList>
    </citation>
    <scope>NUCLEOTIDE SEQUENCE [LARGE SCALE GENOMIC DNA]</scope>
    <source>
        <strain evidence="4">K31</strain>
    </source>
</reference>
<dbReference type="EMBL" id="CP000927">
    <property type="protein sequence ID" value="ABZ69656.1"/>
    <property type="molecule type" value="Genomic_DNA"/>
</dbReference>
<dbReference type="PRINTS" id="PR00455">
    <property type="entry name" value="HTHTETR"/>
</dbReference>
<dbReference type="Pfam" id="PF00440">
    <property type="entry name" value="TetR_N"/>
    <property type="match status" value="1"/>
</dbReference>
<dbReference type="InterPro" id="IPR023772">
    <property type="entry name" value="DNA-bd_HTH_TetR-type_CS"/>
</dbReference>
<proteinExistence type="predicted"/>
<dbReference type="PROSITE" id="PS01081">
    <property type="entry name" value="HTH_TETR_1"/>
    <property type="match status" value="1"/>
</dbReference>
<dbReference type="PROSITE" id="PS50977">
    <property type="entry name" value="HTH_TETR_2"/>
    <property type="match status" value="1"/>
</dbReference>
<dbReference type="SUPFAM" id="SSF46689">
    <property type="entry name" value="Homeodomain-like"/>
    <property type="match status" value="1"/>
</dbReference>
<sequence>MNMPTDSSKPRTRRRLAPADREQQIVEKAIAVFAENGFSASTRDLAEALGVTQPLLYRYFATKEDLVERVYEEVFFRPWNNDWEKWLTDRGTPLGDRLRHYLKDYAQFIMRSNLVRLHMFAGLAHSPLVHRFIDNLRETHFKVIAQELRHEFGIRHPASPDEEADEIELVWATHSTVFYMGVRQWIYGLPAPKDINRTIDMLVDSFLVGAPGALKRLRS</sequence>
<dbReference type="AlphaFoldDB" id="B0T6N9"/>
<evidence type="ECO:0000313" key="4">
    <source>
        <dbReference type="EMBL" id="ABZ69656.1"/>
    </source>
</evidence>
<dbReference type="eggNOG" id="COG1309">
    <property type="taxonomic scope" value="Bacteria"/>
</dbReference>
<keyword evidence="1 2" id="KW-0238">DNA-binding</keyword>
<dbReference type="InterPro" id="IPR050109">
    <property type="entry name" value="HTH-type_TetR-like_transc_reg"/>
</dbReference>
<gene>
    <name evidence="4" type="ordered locus">Caul_0522</name>
</gene>
<dbReference type="PANTHER" id="PTHR30055">
    <property type="entry name" value="HTH-TYPE TRANSCRIPTIONAL REGULATOR RUTR"/>
    <property type="match status" value="1"/>
</dbReference>
<evidence type="ECO:0000259" key="3">
    <source>
        <dbReference type="PROSITE" id="PS50977"/>
    </source>
</evidence>
<feature type="domain" description="HTH tetR-type" evidence="3">
    <location>
        <begin position="19"/>
        <end position="78"/>
    </location>
</feature>
<dbReference type="STRING" id="366602.Caul_0522"/>
<accession>B0T6N9</accession>
<protein>
    <submittedName>
        <fullName evidence="4">Transcriptional regulator, TetR family</fullName>
    </submittedName>
</protein>
<dbReference type="Gene3D" id="1.10.357.10">
    <property type="entry name" value="Tetracycline Repressor, domain 2"/>
    <property type="match status" value="1"/>
</dbReference>
<dbReference type="KEGG" id="cak:Caul_0522"/>
<dbReference type="PANTHER" id="PTHR30055:SF181">
    <property type="entry name" value="BLR6905 PROTEIN"/>
    <property type="match status" value="1"/>
</dbReference>